<name>A0ACC0RUK9_POPTR</name>
<reference evidence="1 2" key="1">
    <citation type="journal article" date="2006" name="Science">
        <title>The genome of black cottonwood, Populus trichocarpa (Torr. &amp; Gray).</title>
        <authorList>
            <person name="Tuskan G.A."/>
            <person name="Difazio S."/>
            <person name="Jansson S."/>
            <person name="Bohlmann J."/>
            <person name="Grigoriev I."/>
            <person name="Hellsten U."/>
            <person name="Putnam N."/>
            <person name="Ralph S."/>
            <person name="Rombauts S."/>
            <person name="Salamov A."/>
            <person name="Schein J."/>
            <person name="Sterck L."/>
            <person name="Aerts A."/>
            <person name="Bhalerao R.R."/>
            <person name="Bhalerao R.P."/>
            <person name="Blaudez D."/>
            <person name="Boerjan W."/>
            <person name="Brun A."/>
            <person name="Brunner A."/>
            <person name="Busov V."/>
            <person name="Campbell M."/>
            <person name="Carlson J."/>
            <person name="Chalot M."/>
            <person name="Chapman J."/>
            <person name="Chen G.L."/>
            <person name="Cooper D."/>
            <person name="Coutinho P.M."/>
            <person name="Couturier J."/>
            <person name="Covert S."/>
            <person name="Cronk Q."/>
            <person name="Cunningham R."/>
            <person name="Davis J."/>
            <person name="Degroeve S."/>
            <person name="Dejardin A."/>
            <person name="Depamphilis C."/>
            <person name="Detter J."/>
            <person name="Dirks B."/>
            <person name="Dubchak I."/>
            <person name="Duplessis S."/>
            <person name="Ehlting J."/>
            <person name="Ellis B."/>
            <person name="Gendler K."/>
            <person name="Goodstein D."/>
            <person name="Gribskov M."/>
            <person name="Grimwood J."/>
            <person name="Groover A."/>
            <person name="Gunter L."/>
            <person name="Hamberger B."/>
            <person name="Heinze B."/>
            <person name="Helariutta Y."/>
            <person name="Henrissat B."/>
            <person name="Holligan D."/>
            <person name="Holt R."/>
            <person name="Huang W."/>
            <person name="Islam-Faridi N."/>
            <person name="Jones S."/>
            <person name="Jones-Rhoades M."/>
            <person name="Jorgensen R."/>
            <person name="Joshi C."/>
            <person name="Kangasjarvi J."/>
            <person name="Karlsson J."/>
            <person name="Kelleher C."/>
            <person name="Kirkpatrick R."/>
            <person name="Kirst M."/>
            <person name="Kohler A."/>
            <person name="Kalluri U."/>
            <person name="Larimer F."/>
            <person name="Leebens-Mack J."/>
            <person name="Leple J.C."/>
            <person name="Locascio P."/>
            <person name="Lou Y."/>
            <person name="Lucas S."/>
            <person name="Martin F."/>
            <person name="Montanini B."/>
            <person name="Napoli C."/>
            <person name="Nelson D.R."/>
            <person name="Nelson C."/>
            <person name="Nieminen K."/>
            <person name="Nilsson O."/>
            <person name="Pereda V."/>
            <person name="Peter G."/>
            <person name="Philippe R."/>
            <person name="Pilate G."/>
            <person name="Poliakov A."/>
            <person name="Razumovskaya J."/>
            <person name="Richardson P."/>
            <person name="Rinaldi C."/>
            <person name="Ritland K."/>
            <person name="Rouze P."/>
            <person name="Ryaboy D."/>
            <person name="Schmutz J."/>
            <person name="Schrader J."/>
            <person name="Segerman B."/>
            <person name="Shin H."/>
            <person name="Siddiqui A."/>
            <person name="Sterky F."/>
            <person name="Terry A."/>
            <person name="Tsai C.J."/>
            <person name="Uberbacher E."/>
            <person name="Unneberg P."/>
            <person name="Vahala J."/>
            <person name="Wall K."/>
            <person name="Wessler S."/>
            <person name="Yang G."/>
            <person name="Yin T."/>
            <person name="Douglas C."/>
            <person name="Marra M."/>
            <person name="Sandberg G."/>
            <person name="Van de Peer Y."/>
            <person name="Rokhsar D."/>
        </authorList>
    </citation>
    <scope>NUCLEOTIDE SEQUENCE [LARGE SCALE GENOMIC DNA]</scope>
    <source>
        <strain evidence="2">cv. Nisqually</strain>
    </source>
</reference>
<protein>
    <submittedName>
        <fullName evidence="1">Uncharacterized protein</fullName>
    </submittedName>
</protein>
<comment type="caution">
    <text evidence="1">The sequence shown here is derived from an EMBL/GenBank/DDBJ whole genome shotgun (WGS) entry which is preliminary data.</text>
</comment>
<sequence length="208" mass="22990">MLQLMISGNEKRSEHTWFWSGEGDGDAVFSASPCPLLPFGLLLFLLPLPFVLSFCSVPLYSACFSAVFSLYVSVFSLSVSSSLLLFSFPPRLLSVFSFFFSRSLLLCSPRVLSAPALPYSSSFSSLDLLTVSLLFFSLLLSLCFLSISFSLPPCSFGAEHPLAFIARGCNRFPLQGRNNGRRDISRGTWPLDHRLRCCSRFSASCTET</sequence>
<evidence type="ECO:0000313" key="1">
    <source>
        <dbReference type="EMBL" id="KAI9380654.1"/>
    </source>
</evidence>
<proteinExistence type="predicted"/>
<dbReference type="Proteomes" id="UP000006729">
    <property type="component" value="Chromosome 16"/>
</dbReference>
<accession>A0ACC0RUK9</accession>
<organism evidence="1 2">
    <name type="scientific">Populus trichocarpa</name>
    <name type="common">Western balsam poplar</name>
    <name type="synonym">Populus balsamifera subsp. trichocarpa</name>
    <dbReference type="NCBI Taxonomy" id="3694"/>
    <lineage>
        <taxon>Eukaryota</taxon>
        <taxon>Viridiplantae</taxon>
        <taxon>Streptophyta</taxon>
        <taxon>Embryophyta</taxon>
        <taxon>Tracheophyta</taxon>
        <taxon>Spermatophyta</taxon>
        <taxon>Magnoliopsida</taxon>
        <taxon>eudicotyledons</taxon>
        <taxon>Gunneridae</taxon>
        <taxon>Pentapetalae</taxon>
        <taxon>rosids</taxon>
        <taxon>fabids</taxon>
        <taxon>Malpighiales</taxon>
        <taxon>Salicaceae</taxon>
        <taxon>Saliceae</taxon>
        <taxon>Populus</taxon>
    </lineage>
</organism>
<evidence type="ECO:0000313" key="2">
    <source>
        <dbReference type="Proteomes" id="UP000006729"/>
    </source>
</evidence>
<keyword evidence="2" id="KW-1185">Reference proteome</keyword>
<dbReference type="EMBL" id="CM009305">
    <property type="protein sequence ID" value="KAI9380654.1"/>
    <property type="molecule type" value="Genomic_DNA"/>
</dbReference>
<gene>
    <name evidence="1" type="ORF">POPTR_016G130950v4</name>
</gene>